<name>A0A172Q0Q7_9CAUD</name>
<accession>A0A172Q0Q7</accession>
<organism evidence="1 2">
    <name type="scientific">Acinetobacter phage vB_AbaM_ME3</name>
    <dbReference type="NCBI Taxonomy" id="1837876"/>
    <lineage>
        <taxon>Viruses</taxon>
        <taxon>Duplodnaviria</taxon>
        <taxon>Heunggongvirae</taxon>
        <taxon>Uroviricota</taxon>
        <taxon>Caudoviricetes</taxon>
        <taxon>Metrivirus</taxon>
        <taxon>Metrivirus ME3</taxon>
    </lineage>
</organism>
<proteinExistence type="predicted"/>
<sequence>MYMISNIFVQGLYIVRVLPRDKEHYTSQDMLFIESNGLVFGFSATMRENINNKLSRADSYFILTSNATGLIFLSEPSVITFELTVNA</sequence>
<protein>
    <submittedName>
        <fullName evidence="1">Uncharacterized protein</fullName>
    </submittedName>
</protein>
<reference evidence="2" key="1">
    <citation type="submission" date="2016-03" db="EMBL/GenBank/DDBJ databases">
        <title>Characterization of Acinetobacter baumannii phage vB_AbaM_ME3.</title>
        <authorList>
            <person name="Buttimer C.T.H."/>
            <person name="Elbreki M."/>
            <person name="Coffey A."/>
        </authorList>
    </citation>
    <scope>NUCLEOTIDE SEQUENCE [LARGE SCALE GENOMIC DNA]</scope>
</reference>
<evidence type="ECO:0000313" key="1">
    <source>
        <dbReference type="EMBL" id="AND75379.1"/>
    </source>
</evidence>
<dbReference type="Proteomes" id="UP000225947">
    <property type="component" value="Segment"/>
</dbReference>
<evidence type="ECO:0000313" key="2">
    <source>
        <dbReference type="Proteomes" id="UP000225947"/>
    </source>
</evidence>
<keyword evidence="2" id="KW-1185">Reference proteome</keyword>
<gene>
    <name evidence="1" type="ORF">ME3_218</name>
</gene>
<dbReference type="EMBL" id="KU935715">
    <property type="protein sequence ID" value="AND75379.1"/>
    <property type="molecule type" value="Genomic_DNA"/>
</dbReference>